<proteinExistence type="predicted"/>
<evidence type="ECO:0000313" key="2">
    <source>
        <dbReference type="Proteomes" id="UP001597374"/>
    </source>
</evidence>
<evidence type="ECO:0000313" key="1">
    <source>
        <dbReference type="EMBL" id="MFD2246800.1"/>
    </source>
</evidence>
<dbReference type="Proteomes" id="UP001597374">
    <property type="component" value="Unassembled WGS sequence"/>
</dbReference>
<dbReference type="PROSITE" id="PS51257">
    <property type="entry name" value="PROKAR_LIPOPROTEIN"/>
    <property type="match status" value="1"/>
</dbReference>
<comment type="caution">
    <text evidence="1">The sequence shown here is derived from an EMBL/GenBank/DDBJ whole genome shotgun (WGS) entry which is preliminary data.</text>
</comment>
<reference evidence="2" key="1">
    <citation type="journal article" date="2019" name="Int. J. Syst. Evol. Microbiol.">
        <title>The Global Catalogue of Microorganisms (GCM) 10K type strain sequencing project: providing services to taxonomists for standard genome sequencing and annotation.</title>
        <authorList>
            <consortium name="The Broad Institute Genomics Platform"/>
            <consortium name="The Broad Institute Genome Sequencing Center for Infectious Disease"/>
            <person name="Wu L."/>
            <person name="Ma J."/>
        </authorList>
    </citation>
    <scope>NUCLEOTIDE SEQUENCE [LARGE SCALE GENOMIC DNA]</scope>
    <source>
        <strain evidence="2">CGMCC 4.1782</strain>
    </source>
</reference>
<keyword evidence="2" id="KW-1185">Reference proteome</keyword>
<protein>
    <submittedName>
        <fullName evidence="1">Uncharacterized protein</fullName>
    </submittedName>
</protein>
<organism evidence="1 2">
    <name type="scientific">Pontibacter ruber</name>
    <dbReference type="NCBI Taxonomy" id="1343895"/>
    <lineage>
        <taxon>Bacteria</taxon>
        <taxon>Pseudomonadati</taxon>
        <taxon>Bacteroidota</taxon>
        <taxon>Cytophagia</taxon>
        <taxon>Cytophagales</taxon>
        <taxon>Hymenobacteraceae</taxon>
        <taxon>Pontibacter</taxon>
    </lineage>
</organism>
<gene>
    <name evidence="1" type="ORF">ACFSKP_11080</name>
</gene>
<dbReference type="EMBL" id="JBHUIM010000001">
    <property type="protein sequence ID" value="MFD2246800.1"/>
    <property type="molecule type" value="Genomic_DNA"/>
</dbReference>
<name>A0ABW5CZP9_9BACT</name>
<accession>A0ABW5CZP9</accession>
<sequence>MAKYKNIVVGVLLLGTTAACERPAPPVSARAADSQNITVYLQQQMQRLQAEKPMVLKSVKTENSPTETIETSEVDWEDELAVFQEVDLSRPALQDLYSEHREPHTDGSTSVSFRKVEEAETPVQYLQLQLSPQNNIQQLEALVLEKNLLFYSRRKVSLSTDPESGDVSSYRIEGVQKLIFGDSLHYRIDANL</sequence>
<dbReference type="RefSeq" id="WP_250428578.1">
    <property type="nucleotide sequence ID" value="NZ_JALPRR010000001.1"/>
</dbReference>